<name>A0A9D4ZB40_ADICA</name>
<evidence type="ECO:0000313" key="5">
    <source>
        <dbReference type="Proteomes" id="UP000886520"/>
    </source>
</evidence>
<dbReference type="GO" id="GO:0030527">
    <property type="term" value="F:structural constituent of chromatin"/>
    <property type="evidence" value="ECO:0007669"/>
    <property type="project" value="InterPro"/>
</dbReference>
<feature type="domain" description="Core Histone H2A/H2B/H3" evidence="3">
    <location>
        <begin position="65"/>
        <end position="142"/>
    </location>
</feature>
<dbReference type="Gene3D" id="1.10.20.10">
    <property type="entry name" value="Histone, subunit A"/>
    <property type="match status" value="1"/>
</dbReference>
<dbReference type="AlphaFoldDB" id="A0A9D4ZB40"/>
<proteinExistence type="inferred from homology"/>
<feature type="compositionally biased region" description="Polar residues" evidence="2">
    <location>
        <begin position="17"/>
        <end position="50"/>
    </location>
</feature>
<dbReference type="GO" id="GO:0046982">
    <property type="term" value="F:protein heterodimerization activity"/>
    <property type="evidence" value="ECO:0007669"/>
    <property type="project" value="InterPro"/>
</dbReference>
<dbReference type="EMBL" id="JABFUD020000017">
    <property type="protein sequence ID" value="KAI5067210.1"/>
    <property type="molecule type" value="Genomic_DNA"/>
</dbReference>
<comment type="similarity">
    <text evidence="1">Belongs to the histone H3 family.</text>
</comment>
<feature type="compositionally biased region" description="Basic and acidic residues" evidence="2">
    <location>
        <begin position="467"/>
        <end position="499"/>
    </location>
</feature>
<accession>A0A9D4ZB40</accession>
<keyword evidence="5" id="KW-1185">Reference proteome</keyword>
<dbReference type="InterPro" id="IPR007125">
    <property type="entry name" value="H2A/H2B/H3"/>
</dbReference>
<dbReference type="Pfam" id="PF00125">
    <property type="entry name" value="Histone"/>
    <property type="match status" value="1"/>
</dbReference>
<reference evidence="4" key="1">
    <citation type="submission" date="2021-01" db="EMBL/GenBank/DDBJ databases">
        <title>Adiantum capillus-veneris genome.</title>
        <authorList>
            <person name="Fang Y."/>
            <person name="Liao Q."/>
        </authorList>
    </citation>
    <scope>NUCLEOTIDE SEQUENCE</scope>
    <source>
        <strain evidence="4">H3</strain>
        <tissue evidence="4">Leaf</tissue>
    </source>
</reference>
<dbReference type="SUPFAM" id="SSF54001">
    <property type="entry name" value="Cysteine proteinases"/>
    <property type="match status" value="1"/>
</dbReference>
<feature type="region of interest" description="Disordered" evidence="2">
    <location>
        <begin position="1"/>
        <end position="52"/>
    </location>
</feature>
<dbReference type="GO" id="GO:0003677">
    <property type="term" value="F:DNA binding"/>
    <property type="evidence" value="ECO:0007669"/>
    <property type="project" value="InterPro"/>
</dbReference>
<sequence length="511" mass="59229">MARTKQTAKKSRGGRVSQPSSTRTTSEVLTGPSGVSSSQETNRPSSSVSVNLPRRRRVSQYLGVLRQIRKAQDATTNCIPKAPFVRIVREITEMCKSGTRWMATAVACLQEACEDYLIEYFNDTFILAAHAHRVTIMPKDMTSLSMLRHRYEKFRYMPSFVDKKMKDILLIPPARRPKELKVEEVTEKDIHSRDTRLNQDRIERLKLKQDDHEELKRKPQQLEILQREEKVLKTLNALGPKVEVLMKGDNHVAFVPLEAQDVQILKSFDNDISDTLVMIFLSMIKEELPEDAQDEVFIIDCQISCRLDERKPPQELIAWFTHCNPSIRTIILPYISSRVNILLATIESFHALNIFKEVIHRKIQVPQQKDNHKCGWYLVYNAKAMLDHVYKNETSELSITTYTELDVARFRIKKIESMIDNFNANSWSNCKACSKEKLEFDRREATDDDLSKFFKEMEWFEDEDRLAEESPSQKEEVYKKDPPIDPHVEEFVEDGDIKKSPMPKPSVVSTS</sequence>
<dbReference type="SMART" id="SM00428">
    <property type="entry name" value="H3"/>
    <property type="match status" value="1"/>
</dbReference>
<evidence type="ECO:0000313" key="4">
    <source>
        <dbReference type="EMBL" id="KAI5067210.1"/>
    </source>
</evidence>
<dbReference type="OrthoDB" id="1970645at2759"/>
<evidence type="ECO:0000256" key="2">
    <source>
        <dbReference type="SAM" id="MobiDB-lite"/>
    </source>
</evidence>
<gene>
    <name evidence="4" type="ORF">GOP47_0017738</name>
</gene>
<dbReference type="InterPro" id="IPR000164">
    <property type="entry name" value="Histone_H3/CENP-A"/>
</dbReference>
<dbReference type="InterPro" id="IPR038765">
    <property type="entry name" value="Papain-like_cys_pep_sf"/>
</dbReference>
<dbReference type="Proteomes" id="UP000886520">
    <property type="component" value="Chromosome 17"/>
</dbReference>
<feature type="region of interest" description="Disordered" evidence="2">
    <location>
        <begin position="462"/>
        <end position="511"/>
    </location>
</feature>
<dbReference type="InterPro" id="IPR009072">
    <property type="entry name" value="Histone-fold"/>
</dbReference>
<dbReference type="GO" id="GO:0000786">
    <property type="term" value="C:nucleosome"/>
    <property type="evidence" value="ECO:0007669"/>
    <property type="project" value="InterPro"/>
</dbReference>
<dbReference type="PANTHER" id="PTHR11426">
    <property type="entry name" value="HISTONE H3"/>
    <property type="match status" value="1"/>
</dbReference>
<evidence type="ECO:0000259" key="3">
    <source>
        <dbReference type="Pfam" id="PF00125"/>
    </source>
</evidence>
<comment type="caution">
    <text evidence="4">The sequence shown here is derived from an EMBL/GenBank/DDBJ whole genome shotgun (WGS) entry which is preliminary data.</text>
</comment>
<protein>
    <recommendedName>
        <fullName evidence="3">Core Histone H2A/H2B/H3 domain-containing protein</fullName>
    </recommendedName>
</protein>
<evidence type="ECO:0000256" key="1">
    <source>
        <dbReference type="ARBA" id="ARBA00010343"/>
    </source>
</evidence>
<feature type="compositionally biased region" description="Basic residues" evidence="2">
    <location>
        <begin position="1"/>
        <end position="13"/>
    </location>
</feature>
<organism evidence="4 5">
    <name type="scientific">Adiantum capillus-veneris</name>
    <name type="common">Maidenhair fern</name>
    <dbReference type="NCBI Taxonomy" id="13818"/>
    <lineage>
        <taxon>Eukaryota</taxon>
        <taxon>Viridiplantae</taxon>
        <taxon>Streptophyta</taxon>
        <taxon>Embryophyta</taxon>
        <taxon>Tracheophyta</taxon>
        <taxon>Polypodiopsida</taxon>
        <taxon>Polypodiidae</taxon>
        <taxon>Polypodiales</taxon>
        <taxon>Pteridineae</taxon>
        <taxon>Pteridaceae</taxon>
        <taxon>Vittarioideae</taxon>
        <taxon>Adiantum</taxon>
    </lineage>
</organism>
<dbReference type="SUPFAM" id="SSF47113">
    <property type="entry name" value="Histone-fold"/>
    <property type="match status" value="1"/>
</dbReference>